<dbReference type="STRING" id="521013.SAMN04488567_0281"/>
<evidence type="ECO:0000313" key="3">
    <source>
        <dbReference type="EMBL" id="SDF39794.1"/>
    </source>
</evidence>
<keyword evidence="2" id="KW-0732">Signal</keyword>
<sequence length="53" mass="5418">MMTRILLAAPALLPAPALAHAGHPHGQPGWTGPLAAFALIGLAGLAAWRRARS</sequence>
<keyword evidence="4" id="KW-1185">Reference proteome</keyword>
<keyword evidence="1" id="KW-0472">Membrane</keyword>
<organism evidence="3 4">
    <name type="scientific">Limimaricola pyoseonensis</name>
    <dbReference type="NCBI Taxonomy" id="521013"/>
    <lineage>
        <taxon>Bacteria</taxon>
        <taxon>Pseudomonadati</taxon>
        <taxon>Pseudomonadota</taxon>
        <taxon>Alphaproteobacteria</taxon>
        <taxon>Rhodobacterales</taxon>
        <taxon>Paracoccaceae</taxon>
        <taxon>Limimaricola</taxon>
    </lineage>
</organism>
<name>A0A1G7KRU1_9RHOB</name>
<dbReference type="AlphaFoldDB" id="A0A1G7KRU1"/>
<feature type="signal peptide" evidence="2">
    <location>
        <begin position="1"/>
        <end position="21"/>
    </location>
</feature>
<protein>
    <submittedName>
        <fullName evidence="3">MYXO-CTERM domain-containing protein</fullName>
    </submittedName>
</protein>
<gene>
    <name evidence="3" type="ORF">SAMN04488567_0281</name>
</gene>
<evidence type="ECO:0000256" key="2">
    <source>
        <dbReference type="SAM" id="SignalP"/>
    </source>
</evidence>
<keyword evidence="1" id="KW-1133">Transmembrane helix</keyword>
<feature type="transmembrane region" description="Helical" evidence="1">
    <location>
        <begin position="31"/>
        <end position="48"/>
    </location>
</feature>
<keyword evidence="1" id="KW-0812">Transmembrane</keyword>
<reference evidence="4" key="1">
    <citation type="submission" date="2016-10" db="EMBL/GenBank/DDBJ databases">
        <authorList>
            <person name="Varghese N."/>
            <person name="Submissions S."/>
        </authorList>
    </citation>
    <scope>NUCLEOTIDE SEQUENCE [LARGE SCALE GENOMIC DNA]</scope>
    <source>
        <strain evidence="4">DSM 21424</strain>
    </source>
</reference>
<dbReference type="EMBL" id="FNAT01000013">
    <property type="protein sequence ID" value="SDF39794.1"/>
    <property type="molecule type" value="Genomic_DNA"/>
</dbReference>
<dbReference type="Proteomes" id="UP000198922">
    <property type="component" value="Unassembled WGS sequence"/>
</dbReference>
<accession>A0A1G7KRU1</accession>
<feature type="chain" id="PRO_5011758365" evidence="2">
    <location>
        <begin position="22"/>
        <end position="53"/>
    </location>
</feature>
<proteinExistence type="predicted"/>
<dbReference type="RefSeq" id="WP_165612665.1">
    <property type="nucleotide sequence ID" value="NZ_FNAT01000013.1"/>
</dbReference>
<evidence type="ECO:0000256" key="1">
    <source>
        <dbReference type="SAM" id="Phobius"/>
    </source>
</evidence>
<evidence type="ECO:0000313" key="4">
    <source>
        <dbReference type="Proteomes" id="UP000198922"/>
    </source>
</evidence>